<evidence type="ECO:0000256" key="1">
    <source>
        <dbReference type="SAM" id="MobiDB-lite"/>
    </source>
</evidence>
<dbReference type="Proteomes" id="UP000291822">
    <property type="component" value="Unassembled WGS sequence"/>
</dbReference>
<accession>A0A4R0YXP8</accession>
<dbReference type="EMBL" id="SJTG01000002">
    <property type="protein sequence ID" value="TCI11180.1"/>
    <property type="molecule type" value="Genomic_DNA"/>
</dbReference>
<feature type="region of interest" description="Disordered" evidence="1">
    <location>
        <begin position="30"/>
        <end position="105"/>
    </location>
</feature>
<comment type="caution">
    <text evidence="3">The sequence shown here is derived from an EMBL/GenBank/DDBJ whole genome shotgun (WGS) entry which is preliminary data.</text>
</comment>
<dbReference type="AlphaFoldDB" id="A0A4R0YXP8"/>
<dbReference type="RefSeq" id="WP_131409923.1">
    <property type="nucleotide sequence ID" value="NZ_SJTG01000002.1"/>
</dbReference>
<evidence type="ECO:0000313" key="4">
    <source>
        <dbReference type="Proteomes" id="UP000291822"/>
    </source>
</evidence>
<gene>
    <name evidence="3" type="ORF">EZM97_20435</name>
</gene>
<reference evidence="3 4" key="1">
    <citation type="submission" date="2019-02" db="EMBL/GenBank/DDBJ databases">
        <title>Dyella amyloliquefaciens sp. nov., isolated from forest soil.</title>
        <authorList>
            <person name="Gao Z.-H."/>
            <person name="Qiu L.-H."/>
        </authorList>
    </citation>
    <scope>NUCLEOTIDE SEQUENCE [LARGE SCALE GENOMIC DNA]</scope>
    <source>
        <strain evidence="3 4">KACC 12747</strain>
    </source>
</reference>
<keyword evidence="4" id="KW-1185">Reference proteome</keyword>
<name>A0A4R0YXP8_9GAMM</name>
<evidence type="ECO:0000256" key="2">
    <source>
        <dbReference type="SAM" id="SignalP"/>
    </source>
</evidence>
<feature type="signal peptide" evidence="2">
    <location>
        <begin position="1"/>
        <end position="22"/>
    </location>
</feature>
<keyword evidence="2" id="KW-0732">Signal</keyword>
<feature type="chain" id="PRO_5020506193" evidence="2">
    <location>
        <begin position="23"/>
        <end position="105"/>
    </location>
</feature>
<proteinExistence type="predicted"/>
<organism evidence="3 4">
    <name type="scientific">Dyella soli</name>
    <dbReference type="NCBI Taxonomy" id="522319"/>
    <lineage>
        <taxon>Bacteria</taxon>
        <taxon>Pseudomonadati</taxon>
        <taxon>Pseudomonadota</taxon>
        <taxon>Gammaproteobacteria</taxon>
        <taxon>Lysobacterales</taxon>
        <taxon>Rhodanobacteraceae</taxon>
        <taxon>Dyella</taxon>
    </lineage>
</organism>
<sequence length="105" mass="10261">MGVGKFLLGCILSVGGIHAASAADADTQELSSMLHSVDSASSNHDGGSNGSGGDALGISHESAMPATPSSSASSENCPSNNAPAAAPRGRRASLGWQSLLPGSIQ</sequence>
<evidence type="ECO:0000313" key="3">
    <source>
        <dbReference type="EMBL" id="TCI11180.1"/>
    </source>
</evidence>
<protein>
    <submittedName>
        <fullName evidence="3">Uncharacterized protein</fullName>
    </submittedName>
</protein>
<feature type="compositionally biased region" description="Low complexity" evidence="1">
    <location>
        <begin position="62"/>
        <end position="87"/>
    </location>
</feature>